<keyword evidence="1" id="KW-1003">Cell membrane</keyword>
<gene>
    <name evidence="3" type="ORF">SAMN05216600_102105</name>
</gene>
<comment type="caution">
    <text evidence="3">The sequence shown here is derived from an EMBL/GenBank/DDBJ whole genome shotgun (WGS) entry which is preliminary data.</text>
</comment>
<dbReference type="Gene3D" id="3.40.50.2000">
    <property type="entry name" value="Glycogen Phosphorylase B"/>
    <property type="match status" value="1"/>
</dbReference>
<evidence type="ECO:0000313" key="4">
    <source>
        <dbReference type="Proteomes" id="UP000198512"/>
    </source>
</evidence>
<dbReference type="Proteomes" id="UP000198512">
    <property type="component" value="Unassembled WGS sequence"/>
</dbReference>
<evidence type="ECO:0000259" key="2">
    <source>
        <dbReference type="Pfam" id="PF00535"/>
    </source>
</evidence>
<feature type="domain" description="Glycosyltransferase 2-like" evidence="2">
    <location>
        <begin position="570"/>
        <end position="749"/>
    </location>
</feature>
<dbReference type="PANTHER" id="PTHR43685:SF2">
    <property type="entry name" value="GLYCOSYLTRANSFERASE 2-LIKE DOMAIN-CONTAINING PROTEIN"/>
    <property type="match status" value="1"/>
</dbReference>
<evidence type="ECO:0000313" key="3">
    <source>
        <dbReference type="EMBL" id="SEP87119.1"/>
    </source>
</evidence>
<feature type="domain" description="Glycosyltransferase 2-like" evidence="2">
    <location>
        <begin position="10"/>
        <end position="143"/>
    </location>
</feature>
<dbReference type="EMBL" id="FOFP01000002">
    <property type="protein sequence ID" value="SEP87119.1"/>
    <property type="molecule type" value="Genomic_DNA"/>
</dbReference>
<dbReference type="SUPFAM" id="SSF53448">
    <property type="entry name" value="Nucleotide-diphospho-sugar transferases"/>
    <property type="match status" value="3"/>
</dbReference>
<dbReference type="SUPFAM" id="SSF53756">
    <property type="entry name" value="UDP-Glycosyltransferase/glycogen phosphorylase"/>
    <property type="match status" value="1"/>
</dbReference>
<reference evidence="3 4" key="1">
    <citation type="submission" date="2016-10" db="EMBL/GenBank/DDBJ databases">
        <authorList>
            <person name="Varghese N."/>
            <person name="Submissions S."/>
        </authorList>
    </citation>
    <scope>NUCLEOTIDE SEQUENCE [LARGE SCALE GENOMIC DNA]</scope>
    <source>
        <strain evidence="3 4">CIP 109853</strain>
    </source>
</reference>
<dbReference type="InterPro" id="IPR029044">
    <property type="entry name" value="Nucleotide-diphossugar_trans"/>
</dbReference>
<accession>A0ABY1B3X6</accession>
<evidence type="ECO:0000256" key="1">
    <source>
        <dbReference type="ARBA" id="ARBA00022519"/>
    </source>
</evidence>
<sequence>MSNAGNPLVSVVMPAYKGIYLTEALESLQRQTYRPLELIICDDARSDEVQDVVDAFRPFADFPIQYQRNETRLWETRSTARAVALASGEYVKILHDDDMLHPDCIASLVAVMQDDPGIAIASSRRRRVDEEGNPLPDTLATVYPFRDDVVINGEDLISFLADHTINFIGEPSTVLCRRNDLLDFGDQLSVLNGVRVTWVADLALYVKLFKRGHLAMLARPLTDFRVSRDQFSQLGRDKPGVGDKGHQDFRQGIRDLGWYRSGSKTRMVQVAPITRLKTRVFKPLDILAAIYKAAGQSGTSLSAWLAARKPSPEQMPLIEQRLQSHGGGPRFGVLLLDRTGDTQALERSLVSLEESNLYRNIDVQVVSLAGLSALPGRSLTIIPTNSASTVETLNRVIQALPVHWCLLAESGVTFTSSGLLMTALELIGNEACVALYGDELVRGDDGEVGVALRPDFNLDLLLSFPASTARHWLFRRDELLALGGFNVQFDEAFELEYILRLIEQRGLNGLGHVSEPLLAADAFALRDSPQEREVIERHLQARGYQQPQVASSQAGRYQLEYGHDQHPLVSILVPLKDQLVRVQRCVETVLENTDYPHYEILLLDLGSEEQATLEWLKAIEQIGEERIRVLQFSGDTSRQLACNAAIDYVRGEVLLWLDAGSAVVDGDWLRQLLNHALRPEVGAVGAKLLSADGRIHHAGLLLGLLGPAGRAFEGLEHDAAGYMQRLQVEQNYSALSGECLMIRRELFVELGGFDQDPLMARWSDVDLCLKARQAGYLNVWTPRVQLLIDSERSASASHEQEDAMYARWLPILARDPAYNAGLSLQVEQGFKLADPQLAWRPLQAWRPVPTILAHPADLYGCGNYRVIQPFSAMKQAGLIDGALSVGLLHVADLERYEPDAVLLQRQIGEARLEAMRRVKAFSKAFKVYELDDYLPNLPLKNAHRQHMPKDILKSLRRGLAYVDRFVVSTAPLAEAFADLHADIRVIENRLPVQWWGGLQSKRRVSARPRVGWAGGSSHTGDLEMIADVVSELAGEVDWVFFGMCPDKLRPYMKEVHAGVEINRYPQALASLNLDLALAPVEQNLFNECKSNLRLLEYGACGFPVICSDVRCYQDGLPVTRVKNRFRDWVDAIRMHLADLDACAQAGDALRSAVQRDWMLEGDSLQVWRTAWLPD</sequence>
<dbReference type="Pfam" id="PF00535">
    <property type="entry name" value="Glycos_transf_2"/>
    <property type="match status" value="2"/>
</dbReference>
<organism evidence="3 4">
    <name type="scientific">Pseudomonas cuatrocienegasensis</name>
    <dbReference type="NCBI Taxonomy" id="543360"/>
    <lineage>
        <taxon>Bacteria</taxon>
        <taxon>Pseudomonadati</taxon>
        <taxon>Pseudomonadota</taxon>
        <taxon>Gammaproteobacteria</taxon>
        <taxon>Pseudomonadales</taxon>
        <taxon>Pseudomonadaceae</taxon>
        <taxon>Pseudomonas</taxon>
    </lineage>
</organism>
<keyword evidence="1" id="KW-0472">Membrane</keyword>
<name>A0ABY1B3X6_9PSED</name>
<dbReference type="PANTHER" id="PTHR43685">
    <property type="entry name" value="GLYCOSYLTRANSFERASE"/>
    <property type="match status" value="1"/>
</dbReference>
<protein>
    <submittedName>
        <fullName evidence="3">Glycosyltransferase, GT2 family</fullName>
    </submittedName>
</protein>
<dbReference type="CDD" id="cd00761">
    <property type="entry name" value="Glyco_tranf_GTA_type"/>
    <property type="match status" value="1"/>
</dbReference>
<dbReference type="InterPro" id="IPR050834">
    <property type="entry name" value="Glycosyltransf_2"/>
</dbReference>
<keyword evidence="1" id="KW-0997">Cell inner membrane</keyword>
<dbReference type="Gene3D" id="3.90.550.10">
    <property type="entry name" value="Spore Coat Polysaccharide Biosynthesis Protein SpsA, Chain A"/>
    <property type="match status" value="2"/>
</dbReference>
<dbReference type="InterPro" id="IPR001173">
    <property type="entry name" value="Glyco_trans_2-like"/>
</dbReference>
<keyword evidence="4" id="KW-1185">Reference proteome</keyword>
<proteinExistence type="predicted"/>